<evidence type="ECO:0000313" key="2">
    <source>
        <dbReference type="EMBL" id="RGP77346.1"/>
    </source>
</evidence>
<evidence type="ECO:0000313" key="3">
    <source>
        <dbReference type="Proteomes" id="UP000266234"/>
    </source>
</evidence>
<reference evidence="2 3" key="1">
    <citation type="journal article" date="2018" name="PLoS Pathog.">
        <title>Evolution of structural diversity of trichothecenes, a family of toxins produced by plant pathogenic and entomopathogenic fungi.</title>
        <authorList>
            <person name="Proctor R.H."/>
            <person name="McCormick S.P."/>
            <person name="Kim H.S."/>
            <person name="Cardoza R.E."/>
            <person name="Stanley A.M."/>
            <person name="Lindo L."/>
            <person name="Kelly A."/>
            <person name="Brown D.W."/>
            <person name="Lee T."/>
            <person name="Vaughan M.M."/>
            <person name="Alexander N.J."/>
            <person name="Busman M."/>
            <person name="Gutierrez S."/>
        </authorList>
    </citation>
    <scope>NUCLEOTIDE SEQUENCE [LARGE SCALE GENOMIC DNA]</scope>
    <source>
        <strain evidence="2 3">NRRL 20695</strain>
    </source>
</reference>
<feature type="region of interest" description="Disordered" evidence="1">
    <location>
        <begin position="1"/>
        <end position="20"/>
    </location>
</feature>
<gene>
    <name evidence="2" type="ORF">FLONG3_4532</name>
</gene>
<evidence type="ECO:0000256" key="1">
    <source>
        <dbReference type="SAM" id="MobiDB-lite"/>
    </source>
</evidence>
<protein>
    <submittedName>
        <fullName evidence="2">Uncharacterized protein</fullName>
    </submittedName>
</protein>
<dbReference type="OrthoDB" id="5101662at2759"/>
<name>A0A395SYR5_9HYPO</name>
<proteinExistence type="predicted"/>
<keyword evidence="3" id="KW-1185">Reference proteome</keyword>
<organism evidence="2 3">
    <name type="scientific">Fusarium longipes</name>
    <dbReference type="NCBI Taxonomy" id="694270"/>
    <lineage>
        <taxon>Eukaryota</taxon>
        <taxon>Fungi</taxon>
        <taxon>Dikarya</taxon>
        <taxon>Ascomycota</taxon>
        <taxon>Pezizomycotina</taxon>
        <taxon>Sordariomycetes</taxon>
        <taxon>Hypocreomycetidae</taxon>
        <taxon>Hypocreales</taxon>
        <taxon>Nectriaceae</taxon>
        <taxon>Fusarium</taxon>
    </lineage>
</organism>
<sequence length="310" mass="36084">MEFLEDFSDEKFQPRDPSLETRPVPYKRFFDVRSFGPGTDPSIQRTARSVCDVDLNIRPSDYSDDPGFDSQVFERERQFSMWVRDDEDWLGYRKRTDDVRKLLSALETYQKKTAGPLGSEITDPTWGYYIFVTSYTDAARQKLEAAVEALIQLVLRSLRRTSPSLYSEEATKRFKLDIVQNREALENASEDKVREEFRAQLRGLGMLEDDIMFRGIGSSRFSACILFDQDTIERLSKISFSLDVEEDEIQFSDVSVRLIDPKWDYPAQPYPSRIEDDTPYKGADNCPVTDLGELYRRMEGDLMEEYPMMD</sequence>
<accession>A0A395SYR5</accession>
<dbReference type="Proteomes" id="UP000266234">
    <property type="component" value="Unassembled WGS sequence"/>
</dbReference>
<dbReference type="AlphaFoldDB" id="A0A395SYR5"/>
<comment type="caution">
    <text evidence="2">The sequence shown here is derived from an EMBL/GenBank/DDBJ whole genome shotgun (WGS) entry which is preliminary data.</text>
</comment>
<feature type="compositionally biased region" description="Basic and acidic residues" evidence="1">
    <location>
        <begin position="9"/>
        <end position="19"/>
    </location>
</feature>
<dbReference type="EMBL" id="PXOG01000097">
    <property type="protein sequence ID" value="RGP77346.1"/>
    <property type="molecule type" value="Genomic_DNA"/>
</dbReference>